<gene>
    <name evidence="2" type="ORF">SCHCODRAFT_255477</name>
</gene>
<protein>
    <submittedName>
        <fullName evidence="2">Uncharacterized protein</fullName>
    </submittedName>
</protein>
<dbReference type="EMBL" id="GL377302">
    <property type="protein sequence ID" value="EFJ02361.1"/>
    <property type="molecule type" value="Genomic_DNA"/>
</dbReference>
<evidence type="ECO:0000313" key="3">
    <source>
        <dbReference type="Proteomes" id="UP000007431"/>
    </source>
</evidence>
<evidence type="ECO:0000313" key="2">
    <source>
        <dbReference type="EMBL" id="EFJ02361.1"/>
    </source>
</evidence>
<keyword evidence="1" id="KW-0472">Membrane</keyword>
<dbReference type="HOGENOM" id="CLU_1102537_0_0_1"/>
<keyword evidence="3" id="KW-1185">Reference proteome</keyword>
<dbReference type="Proteomes" id="UP000007431">
    <property type="component" value="Unassembled WGS sequence"/>
</dbReference>
<dbReference type="KEGG" id="scm:SCHCO_02489963"/>
<dbReference type="InParanoid" id="D8PPS0"/>
<organism evidence="3">
    <name type="scientific">Schizophyllum commune (strain H4-8 / FGSC 9210)</name>
    <name type="common">Split gill fungus</name>
    <dbReference type="NCBI Taxonomy" id="578458"/>
    <lineage>
        <taxon>Eukaryota</taxon>
        <taxon>Fungi</taxon>
        <taxon>Dikarya</taxon>
        <taxon>Basidiomycota</taxon>
        <taxon>Agaricomycotina</taxon>
        <taxon>Agaricomycetes</taxon>
        <taxon>Agaricomycetidae</taxon>
        <taxon>Agaricales</taxon>
        <taxon>Schizophyllaceae</taxon>
        <taxon>Schizophyllum</taxon>
    </lineage>
</organism>
<dbReference type="VEuPathDB" id="FungiDB:SCHCODRAFT_02489963"/>
<feature type="transmembrane region" description="Helical" evidence="1">
    <location>
        <begin position="157"/>
        <end position="178"/>
    </location>
</feature>
<dbReference type="GeneID" id="9590077"/>
<proteinExistence type="predicted"/>
<dbReference type="eggNOG" id="ENOG502SKPX">
    <property type="taxonomic scope" value="Eukaryota"/>
</dbReference>
<accession>D8PPS0</accession>
<dbReference type="AlphaFoldDB" id="D8PPS0"/>
<reference evidence="2 3" key="1">
    <citation type="journal article" date="2010" name="Nat. Biotechnol.">
        <title>Genome sequence of the model mushroom Schizophyllum commune.</title>
        <authorList>
            <person name="Ohm R.A."/>
            <person name="de Jong J.F."/>
            <person name="Lugones L.G."/>
            <person name="Aerts A."/>
            <person name="Kothe E."/>
            <person name="Stajich J.E."/>
            <person name="de Vries R.P."/>
            <person name="Record E."/>
            <person name="Levasseur A."/>
            <person name="Baker S.E."/>
            <person name="Bartholomew K.A."/>
            <person name="Coutinho P.M."/>
            <person name="Erdmann S."/>
            <person name="Fowler T.J."/>
            <person name="Gathman A.C."/>
            <person name="Lombard V."/>
            <person name="Henrissat B."/>
            <person name="Knabe N."/>
            <person name="Kuees U."/>
            <person name="Lilly W.W."/>
            <person name="Lindquist E."/>
            <person name="Lucas S."/>
            <person name="Magnuson J.K."/>
            <person name="Piumi F."/>
            <person name="Raudaskoski M."/>
            <person name="Salamov A."/>
            <person name="Schmutz J."/>
            <person name="Schwarze F.W.M.R."/>
            <person name="vanKuyk P.A."/>
            <person name="Horton J.S."/>
            <person name="Grigoriev I.V."/>
            <person name="Woesten H.A.B."/>
        </authorList>
    </citation>
    <scope>NUCLEOTIDE SEQUENCE [LARGE SCALE GENOMIC DNA]</scope>
    <source>
        <strain evidence="3">H4-8 / FGSC 9210</strain>
    </source>
</reference>
<feature type="transmembrane region" description="Helical" evidence="1">
    <location>
        <begin position="207"/>
        <end position="226"/>
    </location>
</feature>
<dbReference type="OrthoDB" id="2575000at2759"/>
<feature type="transmembrane region" description="Helical" evidence="1">
    <location>
        <begin position="12"/>
        <end position="35"/>
    </location>
</feature>
<dbReference type="OMA" id="QRATAWI"/>
<keyword evidence="1" id="KW-1133">Transmembrane helix</keyword>
<feature type="transmembrane region" description="Helical" evidence="1">
    <location>
        <begin position="115"/>
        <end position="136"/>
    </location>
</feature>
<keyword evidence="1" id="KW-0812">Transmembrane</keyword>
<sequence>MIAGLSKAITLYLAPVLMLTSILLSLFAYLAPVLMLQTRVSLMSVVPSTKLTDGDGSDVDGPSVFMGALGSCSRTNNDAAVNCTIPVFEPRYDVSVLPNNAPTVLLSAPAATTPVFIGLSIAFSIVFFFTFTLISFQHKMGKAGGMFAKPLIQRLSAWIGFFGFMMGITAFVVVRMWFGKTISDFNTIIRNMDGNDAPELKAVEGNGFTMVWVAYAFYAVPLILSLSKLNVAKE</sequence>
<dbReference type="RefSeq" id="XP_003037263.1">
    <property type="nucleotide sequence ID" value="XM_003037217.1"/>
</dbReference>
<name>D8PPS0_SCHCM</name>
<evidence type="ECO:0000256" key="1">
    <source>
        <dbReference type="SAM" id="Phobius"/>
    </source>
</evidence>